<name>A0ABM7RC71_9BACT</name>
<protein>
    <recommendedName>
        <fullName evidence="3 9">Gluconokinase</fullName>
        <ecNumber evidence="3 9">2.7.1.12</ecNumber>
    </recommendedName>
</protein>
<organism evidence="10 11">
    <name type="scientific">Haloferula helveola</name>
    <dbReference type="NCBI Taxonomy" id="490095"/>
    <lineage>
        <taxon>Bacteria</taxon>
        <taxon>Pseudomonadati</taxon>
        <taxon>Verrucomicrobiota</taxon>
        <taxon>Verrucomicrobiia</taxon>
        <taxon>Verrucomicrobiales</taxon>
        <taxon>Verrucomicrobiaceae</taxon>
        <taxon>Haloferula</taxon>
    </lineage>
</organism>
<dbReference type="SUPFAM" id="SSF52540">
    <property type="entry name" value="P-loop containing nucleoside triphosphate hydrolases"/>
    <property type="match status" value="1"/>
</dbReference>
<comment type="catalytic activity">
    <reaction evidence="8 9">
        <text>D-gluconate + ATP = 6-phospho-D-gluconate + ADP + H(+)</text>
        <dbReference type="Rhea" id="RHEA:19433"/>
        <dbReference type="ChEBI" id="CHEBI:15378"/>
        <dbReference type="ChEBI" id="CHEBI:18391"/>
        <dbReference type="ChEBI" id="CHEBI:30616"/>
        <dbReference type="ChEBI" id="CHEBI:58759"/>
        <dbReference type="ChEBI" id="CHEBI:456216"/>
        <dbReference type="EC" id="2.7.1.12"/>
    </reaction>
</comment>
<comment type="pathway">
    <text evidence="1">Carbohydrate acid metabolism.</text>
</comment>
<dbReference type="EMBL" id="AP024702">
    <property type="protein sequence ID" value="BCX47256.1"/>
    <property type="molecule type" value="Genomic_DNA"/>
</dbReference>
<evidence type="ECO:0000313" key="10">
    <source>
        <dbReference type="EMBL" id="BCX47256.1"/>
    </source>
</evidence>
<keyword evidence="6 9" id="KW-0418">Kinase</keyword>
<comment type="similarity">
    <text evidence="2 9">Belongs to the gluconokinase GntK/GntV family.</text>
</comment>
<dbReference type="RefSeq" id="WP_338689357.1">
    <property type="nucleotide sequence ID" value="NZ_AP024702.1"/>
</dbReference>
<evidence type="ECO:0000256" key="6">
    <source>
        <dbReference type="ARBA" id="ARBA00022777"/>
    </source>
</evidence>
<dbReference type="PANTHER" id="PTHR43442:SF3">
    <property type="entry name" value="GLUCONOKINASE-RELATED"/>
    <property type="match status" value="1"/>
</dbReference>
<dbReference type="InterPro" id="IPR006001">
    <property type="entry name" value="Therm_gnt_kin"/>
</dbReference>
<dbReference type="Proteomes" id="UP001374893">
    <property type="component" value="Chromosome"/>
</dbReference>
<evidence type="ECO:0000256" key="8">
    <source>
        <dbReference type="ARBA" id="ARBA00048090"/>
    </source>
</evidence>
<gene>
    <name evidence="10" type="primary">gntK</name>
    <name evidence="10" type="ORF">HAHE_11640</name>
</gene>
<dbReference type="InterPro" id="IPR027417">
    <property type="entry name" value="P-loop_NTPase"/>
</dbReference>
<dbReference type="EC" id="2.7.1.12" evidence="3 9"/>
<proteinExistence type="inferred from homology"/>
<evidence type="ECO:0000256" key="5">
    <source>
        <dbReference type="ARBA" id="ARBA00022741"/>
    </source>
</evidence>
<keyword evidence="7 9" id="KW-0067">ATP-binding</keyword>
<dbReference type="CDD" id="cd02021">
    <property type="entry name" value="GntK"/>
    <property type="match status" value="1"/>
</dbReference>
<evidence type="ECO:0000256" key="3">
    <source>
        <dbReference type="ARBA" id="ARBA00012054"/>
    </source>
</evidence>
<dbReference type="NCBIfam" id="TIGR01313">
    <property type="entry name" value="therm_gnt_kin"/>
    <property type="match status" value="1"/>
</dbReference>
<sequence>MAAEIQGRAEDRGPSLSDRLVVAGVSGCGKSTVGSALAERMGCEFLDADDFHPPENRRKMESGMPLTDADRWPWLEKLGVELAKRDRVVLACSALKRGYRDRLRSAVADLDFVVLSVPRTELEHRMERRDHFMPASLLDSQLTDLEVGEDVRVIENVGPVGDVVARIFDGR</sequence>
<keyword evidence="11" id="KW-1185">Reference proteome</keyword>
<accession>A0ABM7RC71</accession>
<keyword evidence="4 9" id="KW-0808">Transferase</keyword>
<evidence type="ECO:0000256" key="2">
    <source>
        <dbReference type="ARBA" id="ARBA00008420"/>
    </source>
</evidence>
<evidence type="ECO:0000313" key="11">
    <source>
        <dbReference type="Proteomes" id="UP001374893"/>
    </source>
</evidence>
<dbReference type="PANTHER" id="PTHR43442">
    <property type="entry name" value="GLUCONOKINASE-RELATED"/>
    <property type="match status" value="1"/>
</dbReference>
<evidence type="ECO:0000256" key="4">
    <source>
        <dbReference type="ARBA" id="ARBA00022679"/>
    </source>
</evidence>
<evidence type="ECO:0000256" key="9">
    <source>
        <dbReference type="RuleBase" id="RU363066"/>
    </source>
</evidence>
<dbReference type="Pfam" id="PF13671">
    <property type="entry name" value="AAA_33"/>
    <property type="match status" value="1"/>
</dbReference>
<keyword evidence="5 9" id="KW-0547">Nucleotide-binding</keyword>
<reference evidence="10 11" key="1">
    <citation type="submission" date="2021-06" db="EMBL/GenBank/DDBJ databases">
        <title>Complete genome of Haloferula helveola possessing various polysaccharide degrading enzymes.</title>
        <authorList>
            <person name="Takami H."/>
            <person name="Huang C."/>
            <person name="Hamasaki K."/>
        </authorList>
    </citation>
    <scope>NUCLEOTIDE SEQUENCE [LARGE SCALE GENOMIC DNA]</scope>
    <source>
        <strain evidence="10 11">CN-1</strain>
    </source>
</reference>
<evidence type="ECO:0000256" key="1">
    <source>
        <dbReference type="ARBA" id="ARBA00004761"/>
    </source>
</evidence>
<dbReference type="Gene3D" id="3.40.50.300">
    <property type="entry name" value="P-loop containing nucleotide triphosphate hydrolases"/>
    <property type="match status" value="1"/>
</dbReference>
<evidence type="ECO:0000256" key="7">
    <source>
        <dbReference type="ARBA" id="ARBA00022840"/>
    </source>
</evidence>